<feature type="domain" description="OLD protein-like TOPRIM" evidence="3">
    <location>
        <begin position="391"/>
        <end position="460"/>
    </location>
</feature>
<dbReference type="GeneID" id="95765780"/>
<dbReference type="InterPro" id="IPR034139">
    <property type="entry name" value="TOPRIM_OLD"/>
</dbReference>
<dbReference type="Gene3D" id="3.40.50.300">
    <property type="entry name" value="P-loop containing nucleotide triphosphate hydrolases"/>
    <property type="match status" value="2"/>
</dbReference>
<dbReference type="AlphaFoldDB" id="A0A7W9FN08"/>
<feature type="domain" description="Rad50/SbcC-type AAA" evidence="2">
    <location>
        <begin position="5"/>
        <end position="58"/>
    </location>
</feature>
<dbReference type="RefSeq" id="WP_183856673.1">
    <property type="nucleotide sequence ID" value="NZ_JACHOO010000005.1"/>
</dbReference>
<dbReference type="InterPro" id="IPR051396">
    <property type="entry name" value="Bact_Antivir_Def_Nuclease"/>
</dbReference>
<dbReference type="InterPro" id="IPR038729">
    <property type="entry name" value="Rad50/SbcC_AAA"/>
</dbReference>
<dbReference type="Pfam" id="PF13476">
    <property type="entry name" value="AAA_23"/>
    <property type="match status" value="1"/>
</dbReference>
<dbReference type="InterPro" id="IPR003959">
    <property type="entry name" value="ATPase_AAA_core"/>
</dbReference>
<gene>
    <name evidence="4" type="ORF">GGQ63_002715</name>
</gene>
<dbReference type="Pfam" id="PF20469">
    <property type="entry name" value="OLD-like_TOPRIM"/>
    <property type="match status" value="1"/>
</dbReference>
<dbReference type="Proteomes" id="UP000523821">
    <property type="component" value="Unassembled WGS sequence"/>
</dbReference>
<feature type="domain" description="ATPase AAA-type core" evidence="1">
    <location>
        <begin position="290"/>
        <end position="344"/>
    </location>
</feature>
<keyword evidence="5" id="KW-1185">Reference proteome</keyword>
<sequence>MYVASLKIENFRQFGENEHAVEFVFSPGFNLLVGENDAGKTTVVDALRHLLWTTSQDYHRLTVDDFHVSGAERAETLSISAILRGLTTPEQATFLEYLTTSPGETPHLSVSLTASRLDGGTAAKGRIAVSFRAGALGSGPPIEGTIREFLRTTYLRPLRDAEAELTAGRGSRLSQILASHPEFAGQHVSDYQDGGPPPATLVGIMAQAEALIQANPVVTSVRDTINREFLASLSLAADPLAAAISVARRTDLQQVLEKLELALGSRAGVQLPTRRGLGLNNVLFMATELLLLGAAEGMPLLLIEEPEAHLHPQMQLRLMELLELRSKPGPGRVQVIATTHSPALAAKADIEAITLLADHKAFPLDHKSTALEKADYAFLRRFLDVTKANLFFARSVIIVEGDAENILLPALAEGLGRPLAKYGVSIVNVGHRGLFRYARIFQRTDGTTSPIRVACLTDRDFPTAASAAYVPPPAPPGPGEAARRKFENDFTVEELEAAVAGLKARDGGSVRTFVSPRWTLEHDIAAAGLGQLSHRAIRMARRAKDKNDVLTDQEIAHQIQTADAEFAGWQAQELASDEIAARIYRSLFDKRASKVEAAHYLAAEIPKQDWEPENLARRLPRYLVEAIEYVTEPIERIEDVI</sequence>
<dbReference type="PANTHER" id="PTHR43581">
    <property type="entry name" value="ATP/GTP PHOSPHATASE"/>
    <property type="match status" value="1"/>
</dbReference>
<proteinExistence type="predicted"/>
<reference evidence="4 5" key="1">
    <citation type="submission" date="2020-08" db="EMBL/GenBank/DDBJ databases">
        <title>Genomic Encyclopedia of Type Strains, Phase IV (KMG-IV): sequencing the most valuable type-strain genomes for metagenomic binning, comparative biology and taxonomic classification.</title>
        <authorList>
            <person name="Goeker M."/>
        </authorList>
    </citation>
    <scope>NUCLEOTIDE SEQUENCE [LARGE SCALE GENOMIC DNA]</scope>
    <source>
        <strain evidence="4 5">DSM 16268</strain>
    </source>
</reference>
<keyword evidence="4" id="KW-0378">Hydrolase</keyword>
<dbReference type="SUPFAM" id="SSF52540">
    <property type="entry name" value="P-loop containing nucleoside triphosphate hydrolases"/>
    <property type="match status" value="1"/>
</dbReference>
<dbReference type="GO" id="GO:0006302">
    <property type="term" value="P:double-strand break repair"/>
    <property type="evidence" value="ECO:0007669"/>
    <property type="project" value="InterPro"/>
</dbReference>
<dbReference type="GO" id="GO:0005524">
    <property type="term" value="F:ATP binding"/>
    <property type="evidence" value="ECO:0007669"/>
    <property type="project" value="InterPro"/>
</dbReference>
<evidence type="ECO:0000259" key="3">
    <source>
        <dbReference type="Pfam" id="PF20469"/>
    </source>
</evidence>
<evidence type="ECO:0000313" key="5">
    <source>
        <dbReference type="Proteomes" id="UP000523821"/>
    </source>
</evidence>
<evidence type="ECO:0000259" key="2">
    <source>
        <dbReference type="Pfam" id="PF13476"/>
    </source>
</evidence>
<keyword evidence="4" id="KW-0540">Nuclease</keyword>
<dbReference type="EMBL" id="JACHOO010000005">
    <property type="protein sequence ID" value="MBB5753645.1"/>
    <property type="molecule type" value="Genomic_DNA"/>
</dbReference>
<dbReference type="CDD" id="cd01026">
    <property type="entry name" value="TOPRIM_OLD"/>
    <property type="match status" value="1"/>
</dbReference>
<accession>A0A7W9FN08</accession>
<comment type="caution">
    <text evidence="4">The sequence shown here is derived from an EMBL/GenBank/DDBJ whole genome shotgun (WGS) entry which is preliminary data.</text>
</comment>
<dbReference type="GO" id="GO:0016887">
    <property type="term" value="F:ATP hydrolysis activity"/>
    <property type="evidence" value="ECO:0007669"/>
    <property type="project" value="InterPro"/>
</dbReference>
<dbReference type="GO" id="GO:0004519">
    <property type="term" value="F:endonuclease activity"/>
    <property type="evidence" value="ECO:0007669"/>
    <property type="project" value="UniProtKB-KW"/>
</dbReference>
<dbReference type="Pfam" id="PF13304">
    <property type="entry name" value="AAA_21"/>
    <property type="match status" value="1"/>
</dbReference>
<protein>
    <submittedName>
        <fullName evidence="4">Putative ATP-dependent endonuclease of OLD family</fullName>
    </submittedName>
</protein>
<name>A0A7W9FN08_9HYPH</name>
<dbReference type="InterPro" id="IPR027417">
    <property type="entry name" value="P-loop_NTPase"/>
</dbReference>
<keyword evidence="4" id="KW-0255">Endonuclease</keyword>
<evidence type="ECO:0000259" key="1">
    <source>
        <dbReference type="Pfam" id="PF13304"/>
    </source>
</evidence>
<organism evidence="4 5">
    <name type="scientific">Prosthecomicrobium pneumaticum</name>
    <dbReference type="NCBI Taxonomy" id="81895"/>
    <lineage>
        <taxon>Bacteria</taxon>
        <taxon>Pseudomonadati</taxon>
        <taxon>Pseudomonadota</taxon>
        <taxon>Alphaproteobacteria</taxon>
        <taxon>Hyphomicrobiales</taxon>
        <taxon>Kaistiaceae</taxon>
        <taxon>Prosthecomicrobium</taxon>
    </lineage>
</organism>
<evidence type="ECO:0000313" key="4">
    <source>
        <dbReference type="EMBL" id="MBB5753645.1"/>
    </source>
</evidence>
<dbReference type="PANTHER" id="PTHR43581:SF4">
    <property type="entry name" value="ATP_GTP PHOSPHATASE"/>
    <property type="match status" value="1"/>
</dbReference>